<proteinExistence type="inferred from homology"/>
<evidence type="ECO:0000256" key="11">
    <source>
        <dbReference type="ARBA" id="ARBA00022841"/>
    </source>
</evidence>
<gene>
    <name evidence="16" type="ORF">SAMN05216213_111134</name>
</gene>
<comment type="similarity">
    <text evidence="4">Belongs to the AlgJ family.</text>
</comment>
<keyword evidence="7" id="KW-0997">Cell inner membrane</keyword>
<evidence type="ECO:0000256" key="7">
    <source>
        <dbReference type="ARBA" id="ARBA00022519"/>
    </source>
</evidence>
<dbReference type="InterPro" id="IPR034657">
    <property type="entry name" value="AlgJ"/>
</dbReference>
<evidence type="ECO:0000256" key="2">
    <source>
        <dbReference type="ARBA" id="ARBA00004587"/>
    </source>
</evidence>
<dbReference type="GeneID" id="300933055"/>
<keyword evidence="10" id="KW-0574">Periplasm</keyword>
<evidence type="ECO:0000256" key="4">
    <source>
        <dbReference type="ARBA" id="ARBA00006038"/>
    </source>
</evidence>
<keyword evidence="11" id="KW-0016">Alginate biosynthesis</keyword>
<dbReference type="UniPathway" id="UPA00286"/>
<dbReference type="AlphaFoldDB" id="A0A1H0XAK9"/>
<dbReference type="Gene3D" id="3.40.50.1110">
    <property type="entry name" value="SGNH hydrolase"/>
    <property type="match status" value="1"/>
</dbReference>
<keyword evidence="6" id="KW-1003">Cell membrane</keyword>
<evidence type="ECO:0000256" key="12">
    <source>
        <dbReference type="ARBA" id="ARBA00023136"/>
    </source>
</evidence>
<sequence>MFPVMNSASKINGILFCVMLCGMFLYSLPAVFAFAGTQTQALSLFLDGKLVRKFEQFYDKQLFLRDPSVELWANIQHAIFREGASGVVLGRDGWLFTNQEYLQPRDLDGNLERQLELIDKVRAQLAQQGARLIVLPVPMKLDTYAAHSTYAPSPRISGLYEQFRQRLSEHGIDAVDLRSAYLSAAADEPLFLRNDTHWSPRGAELAARTLARQFPELIGETPYLTQAVSEKTVTGDLLNYLKFDPRLAPSYFEPVHIQLYETLQQSRDDLAASLFGDEAVSLALVGTSYTRIDDWNFVGFLKEALQRDLVSVALEARGPFQSMTEFLAGPAAQSGELQTVIWEFPLRTLLAQRQIPSALATPETAQLQ</sequence>
<protein>
    <recommendedName>
        <fullName evidence="5">Probable alginate O-acetylase AlgJ</fullName>
    </recommendedName>
    <alternativeName>
        <fullName evidence="14">Alginate biosynthesis protein AlgJ</fullName>
    </alternativeName>
</protein>
<dbReference type="CDD" id="cd14442">
    <property type="entry name" value="AlgJ_like"/>
    <property type="match status" value="1"/>
</dbReference>
<dbReference type="GO" id="GO:0042121">
    <property type="term" value="P:alginic acid biosynthetic process"/>
    <property type="evidence" value="ECO:0007669"/>
    <property type="project" value="UniProtKB-UniPathway"/>
</dbReference>
<dbReference type="GO" id="GO:0016788">
    <property type="term" value="F:hydrolase activity, acting on ester bonds"/>
    <property type="evidence" value="ECO:0007669"/>
    <property type="project" value="UniProtKB-ARBA"/>
</dbReference>
<evidence type="ECO:0000256" key="1">
    <source>
        <dbReference type="ARBA" id="ARBA00004418"/>
    </source>
</evidence>
<keyword evidence="17" id="KW-1185">Reference proteome</keyword>
<evidence type="ECO:0000256" key="9">
    <source>
        <dbReference type="ARBA" id="ARBA00022729"/>
    </source>
</evidence>
<evidence type="ECO:0000256" key="8">
    <source>
        <dbReference type="ARBA" id="ARBA00022679"/>
    </source>
</evidence>
<keyword evidence="9" id="KW-0732">Signal</keyword>
<evidence type="ECO:0000313" key="17">
    <source>
        <dbReference type="Proteomes" id="UP000199460"/>
    </source>
</evidence>
<keyword evidence="8 16" id="KW-0808">Transferase</keyword>
<accession>A0A1H0XAK9</accession>
<evidence type="ECO:0000256" key="3">
    <source>
        <dbReference type="ARBA" id="ARBA00005182"/>
    </source>
</evidence>
<dbReference type="OrthoDB" id="9760774at2"/>
<evidence type="ECO:0000256" key="13">
    <source>
        <dbReference type="ARBA" id="ARBA00023315"/>
    </source>
</evidence>
<evidence type="ECO:0000256" key="14">
    <source>
        <dbReference type="ARBA" id="ARBA00031031"/>
    </source>
</evidence>
<dbReference type="InterPro" id="IPR036514">
    <property type="entry name" value="SGNH_hydro_sf"/>
</dbReference>
<dbReference type="EMBL" id="FNJJ01000011">
    <property type="protein sequence ID" value="SDP99960.1"/>
    <property type="molecule type" value="Genomic_DNA"/>
</dbReference>
<evidence type="ECO:0000259" key="15">
    <source>
        <dbReference type="Pfam" id="PF16822"/>
    </source>
</evidence>
<dbReference type="GO" id="GO:0005886">
    <property type="term" value="C:plasma membrane"/>
    <property type="evidence" value="ECO:0007669"/>
    <property type="project" value="UniProtKB-SubCell"/>
</dbReference>
<dbReference type="Proteomes" id="UP000199460">
    <property type="component" value="Unassembled WGS sequence"/>
</dbReference>
<evidence type="ECO:0000313" key="16">
    <source>
        <dbReference type="EMBL" id="SDP99960.1"/>
    </source>
</evidence>
<name>A0A1H0XAK9_9GAMM</name>
<evidence type="ECO:0000256" key="6">
    <source>
        <dbReference type="ARBA" id="ARBA00022475"/>
    </source>
</evidence>
<dbReference type="GO" id="GO:0042597">
    <property type="term" value="C:periplasmic space"/>
    <property type="evidence" value="ECO:0007669"/>
    <property type="project" value="UniProtKB-SubCell"/>
</dbReference>
<keyword evidence="12" id="KW-0472">Membrane</keyword>
<dbReference type="SUPFAM" id="SSF52266">
    <property type="entry name" value="SGNH hydrolase"/>
    <property type="match status" value="1"/>
</dbReference>
<comment type="subcellular location">
    <subcellularLocation>
        <location evidence="2">Cell inner membrane</location>
        <topology evidence="2">Peripheral membrane protein</topology>
        <orientation evidence="2">Periplasmic side</orientation>
    </subcellularLocation>
    <subcellularLocation>
        <location evidence="1">Periplasm</location>
    </subcellularLocation>
</comment>
<dbReference type="RefSeq" id="WP_090432765.1">
    <property type="nucleotide sequence ID" value="NZ_FNJJ01000011.1"/>
</dbReference>
<dbReference type="Pfam" id="PF16822">
    <property type="entry name" value="ALGX"/>
    <property type="match status" value="1"/>
</dbReference>
<comment type="pathway">
    <text evidence="3">Glycan biosynthesis; alginate biosynthesis.</text>
</comment>
<evidence type="ECO:0000256" key="5">
    <source>
        <dbReference type="ARBA" id="ARBA00016086"/>
    </source>
</evidence>
<reference evidence="17" key="1">
    <citation type="submission" date="2016-10" db="EMBL/GenBank/DDBJ databases">
        <authorList>
            <person name="Varghese N."/>
            <person name="Submissions S."/>
        </authorList>
    </citation>
    <scope>NUCLEOTIDE SEQUENCE [LARGE SCALE GENOMIC DNA]</scope>
    <source>
        <strain evidence="17">JCM 18416</strain>
    </source>
</reference>
<dbReference type="InterPro" id="IPR031811">
    <property type="entry name" value="ALGX/ALGJ_SGNH-like"/>
</dbReference>
<keyword evidence="13" id="KW-0012">Acyltransferase</keyword>
<dbReference type="GO" id="GO:0016746">
    <property type="term" value="F:acyltransferase activity"/>
    <property type="evidence" value="ECO:0007669"/>
    <property type="project" value="UniProtKB-KW"/>
</dbReference>
<evidence type="ECO:0000256" key="10">
    <source>
        <dbReference type="ARBA" id="ARBA00022764"/>
    </source>
</evidence>
<feature type="domain" description="AlgX/AlgJ SGNH hydrolase-like" evidence="15">
    <location>
        <begin position="87"/>
        <end position="345"/>
    </location>
</feature>
<organism evidence="16 17">
    <name type="scientific">Ectopseudomonas guguanensis</name>
    <dbReference type="NCBI Taxonomy" id="1198456"/>
    <lineage>
        <taxon>Bacteria</taxon>
        <taxon>Pseudomonadati</taxon>
        <taxon>Pseudomonadota</taxon>
        <taxon>Gammaproteobacteria</taxon>
        <taxon>Pseudomonadales</taxon>
        <taxon>Pseudomonadaceae</taxon>
        <taxon>Ectopseudomonas</taxon>
    </lineage>
</organism>